<comment type="subcellular location">
    <subcellularLocation>
        <location evidence="1">Membrane</location>
        <topology evidence="1">Multi-pass membrane protein</topology>
    </subcellularLocation>
</comment>
<evidence type="ECO:0000256" key="5">
    <source>
        <dbReference type="SAM" id="Phobius"/>
    </source>
</evidence>
<dbReference type="SUPFAM" id="SSF158442">
    <property type="entry name" value="DsbB-like"/>
    <property type="match status" value="1"/>
</dbReference>
<reference evidence="6" key="1">
    <citation type="journal article" date="2014" name="Int. J. Syst. Evol. Microbiol.">
        <title>Complete genome sequence of Corynebacterium casei LMG S-19264T (=DSM 44701T), isolated from a smear-ripened cheese.</title>
        <authorList>
            <consortium name="US DOE Joint Genome Institute (JGI-PGF)"/>
            <person name="Walter F."/>
            <person name="Albersmeier A."/>
            <person name="Kalinowski J."/>
            <person name="Ruckert C."/>
        </authorList>
    </citation>
    <scope>NUCLEOTIDE SEQUENCE</scope>
    <source>
        <strain evidence="6">CCM 7897</strain>
    </source>
</reference>
<dbReference type="InterPro" id="IPR024199">
    <property type="entry name" value="Uncharacterised_DsbB"/>
</dbReference>
<feature type="transmembrane region" description="Helical" evidence="5">
    <location>
        <begin position="60"/>
        <end position="76"/>
    </location>
</feature>
<sequence length="174" mass="18252">MTHPRSSGLAGSVSALLGSPVLVALLIALGAAFALASAWYFQLVVGLAPCPLCLDQRLPYYAAVPIGLILALVGRTRPGVARWGLWILAALMAVDAGIAIYHAGVEWRFWEGPTTCTGTAPQVVTDIMAAIKTTRVPRCDEAAWRLFGISMAGWNALIALALAAIAVKGATARR</sequence>
<dbReference type="GO" id="GO:0015035">
    <property type="term" value="F:protein-disulfide reductase activity"/>
    <property type="evidence" value="ECO:0007669"/>
    <property type="project" value="InterPro"/>
</dbReference>
<dbReference type="InterPro" id="IPR003752">
    <property type="entry name" value="DiS_bond_form_DsbB/BdbC"/>
</dbReference>
<protein>
    <submittedName>
        <fullName evidence="6">Disulfide bond formation protein DsbB</fullName>
    </submittedName>
</protein>
<evidence type="ECO:0000313" key="7">
    <source>
        <dbReference type="Proteomes" id="UP000606044"/>
    </source>
</evidence>
<reference evidence="6" key="2">
    <citation type="submission" date="2020-09" db="EMBL/GenBank/DDBJ databases">
        <authorList>
            <person name="Sun Q."/>
            <person name="Sedlacek I."/>
        </authorList>
    </citation>
    <scope>NUCLEOTIDE SEQUENCE</scope>
    <source>
        <strain evidence="6">CCM 7897</strain>
    </source>
</reference>
<feature type="transmembrane region" description="Helical" evidence="5">
    <location>
        <begin position="142"/>
        <end position="167"/>
    </location>
</feature>
<feature type="transmembrane region" description="Helical" evidence="5">
    <location>
        <begin position="83"/>
        <end position="103"/>
    </location>
</feature>
<keyword evidence="7" id="KW-1185">Reference proteome</keyword>
<dbReference type="Pfam" id="PF02600">
    <property type="entry name" value="DsbB"/>
    <property type="match status" value="1"/>
</dbReference>
<feature type="transmembrane region" description="Helical" evidence="5">
    <location>
        <begin position="21"/>
        <end position="40"/>
    </location>
</feature>
<proteinExistence type="predicted"/>
<name>A0A917CI87_9HYPH</name>
<dbReference type="Gene3D" id="1.20.1550.10">
    <property type="entry name" value="DsbB-like"/>
    <property type="match status" value="1"/>
</dbReference>
<dbReference type="PIRSF" id="PIRSF033913">
    <property type="entry name" value="S-S_format_DsbB"/>
    <property type="match status" value="1"/>
</dbReference>
<organism evidence="6 7">
    <name type="scientific">Azorhizobium oxalatiphilum</name>
    <dbReference type="NCBI Taxonomy" id="980631"/>
    <lineage>
        <taxon>Bacteria</taxon>
        <taxon>Pseudomonadati</taxon>
        <taxon>Pseudomonadota</taxon>
        <taxon>Alphaproteobacteria</taxon>
        <taxon>Hyphomicrobiales</taxon>
        <taxon>Xanthobacteraceae</taxon>
        <taxon>Azorhizobium</taxon>
    </lineage>
</organism>
<dbReference type="AlphaFoldDB" id="A0A917CI87"/>
<dbReference type="GO" id="GO:0006457">
    <property type="term" value="P:protein folding"/>
    <property type="evidence" value="ECO:0007669"/>
    <property type="project" value="InterPro"/>
</dbReference>
<dbReference type="InterPro" id="IPR023380">
    <property type="entry name" value="DsbB-like_sf"/>
</dbReference>
<keyword evidence="4 5" id="KW-0472">Membrane</keyword>
<gene>
    <name evidence="6" type="ORF">GCM10007301_54090</name>
</gene>
<keyword evidence="3 5" id="KW-1133">Transmembrane helix</keyword>
<evidence type="ECO:0000256" key="4">
    <source>
        <dbReference type="ARBA" id="ARBA00023136"/>
    </source>
</evidence>
<keyword evidence="2 5" id="KW-0812">Transmembrane</keyword>
<dbReference type="Proteomes" id="UP000606044">
    <property type="component" value="Unassembled WGS sequence"/>
</dbReference>
<evidence type="ECO:0000256" key="1">
    <source>
        <dbReference type="ARBA" id="ARBA00004141"/>
    </source>
</evidence>
<comment type="caution">
    <text evidence="6">The sequence shown here is derived from an EMBL/GenBank/DDBJ whole genome shotgun (WGS) entry which is preliminary data.</text>
</comment>
<evidence type="ECO:0000313" key="6">
    <source>
        <dbReference type="EMBL" id="GGF87395.1"/>
    </source>
</evidence>
<evidence type="ECO:0000256" key="3">
    <source>
        <dbReference type="ARBA" id="ARBA00022989"/>
    </source>
</evidence>
<evidence type="ECO:0000256" key="2">
    <source>
        <dbReference type="ARBA" id="ARBA00022692"/>
    </source>
</evidence>
<dbReference type="GO" id="GO:0016020">
    <property type="term" value="C:membrane"/>
    <property type="evidence" value="ECO:0007669"/>
    <property type="project" value="UniProtKB-SubCell"/>
</dbReference>
<dbReference type="EMBL" id="BMCT01000012">
    <property type="protein sequence ID" value="GGF87395.1"/>
    <property type="molecule type" value="Genomic_DNA"/>
</dbReference>
<accession>A0A917CI87</accession>